<evidence type="ECO:0000313" key="3">
    <source>
        <dbReference type="EMBL" id="OGY51275.1"/>
    </source>
</evidence>
<reference evidence="3 4" key="1">
    <citation type="journal article" date="2016" name="Nat. Commun.">
        <title>Thousands of microbial genomes shed light on interconnected biogeochemical processes in an aquifer system.</title>
        <authorList>
            <person name="Anantharaman K."/>
            <person name="Brown C.T."/>
            <person name="Hug L.A."/>
            <person name="Sharon I."/>
            <person name="Castelle C.J."/>
            <person name="Probst A.J."/>
            <person name="Thomas B.C."/>
            <person name="Singh A."/>
            <person name="Wilkins M.J."/>
            <person name="Karaoz U."/>
            <person name="Brodie E.L."/>
            <person name="Williams K.H."/>
            <person name="Hubbard S.S."/>
            <person name="Banfield J.F."/>
        </authorList>
    </citation>
    <scope>NUCLEOTIDE SEQUENCE [LARGE SCALE GENOMIC DNA]</scope>
</reference>
<protein>
    <recommendedName>
        <fullName evidence="2">LysM domain-containing protein</fullName>
    </recommendedName>
</protein>
<feature type="domain" description="LysM" evidence="2">
    <location>
        <begin position="157"/>
        <end position="201"/>
    </location>
</feature>
<dbReference type="InterPro" id="IPR011055">
    <property type="entry name" value="Dup_hybrid_motif"/>
</dbReference>
<dbReference type="EMBL" id="MHIM01000040">
    <property type="protein sequence ID" value="OGY51275.1"/>
    <property type="molecule type" value="Genomic_DNA"/>
</dbReference>
<dbReference type="SMART" id="SM00257">
    <property type="entry name" value="LysM"/>
    <property type="match status" value="2"/>
</dbReference>
<dbReference type="InterPro" id="IPR036779">
    <property type="entry name" value="LysM_dom_sf"/>
</dbReference>
<dbReference type="InterPro" id="IPR018392">
    <property type="entry name" value="LysM"/>
</dbReference>
<evidence type="ECO:0000259" key="2">
    <source>
        <dbReference type="PROSITE" id="PS51782"/>
    </source>
</evidence>
<dbReference type="SUPFAM" id="SSF51261">
    <property type="entry name" value="Duplicated hybrid motif"/>
    <property type="match status" value="1"/>
</dbReference>
<proteinExistence type="predicted"/>
<name>A0A1G1YFZ4_9BACT</name>
<feature type="domain" description="LysM" evidence="2">
    <location>
        <begin position="107"/>
        <end position="151"/>
    </location>
</feature>
<dbReference type="Pfam" id="PF01476">
    <property type="entry name" value="LysM"/>
    <property type="match status" value="2"/>
</dbReference>
<dbReference type="CDD" id="cd12797">
    <property type="entry name" value="M23_peptidase"/>
    <property type="match status" value="1"/>
</dbReference>
<dbReference type="SUPFAM" id="SSF54106">
    <property type="entry name" value="LysM domain"/>
    <property type="match status" value="1"/>
</dbReference>
<organism evidence="3 4">
    <name type="scientific">Candidatus Buchananbacteria bacterium RIFCSPLOWO2_01_FULL_39_33</name>
    <dbReference type="NCBI Taxonomy" id="1797543"/>
    <lineage>
        <taxon>Bacteria</taxon>
        <taxon>Candidatus Buchananiibacteriota</taxon>
    </lineage>
</organism>
<dbReference type="InterPro" id="IPR050570">
    <property type="entry name" value="Cell_wall_metabolism_enzyme"/>
</dbReference>
<dbReference type="PANTHER" id="PTHR21666:SF289">
    <property type="entry name" value="L-ALA--D-GLU ENDOPEPTIDASE"/>
    <property type="match status" value="1"/>
</dbReference>
<dbReference type="GO" id="GO:0004222">
    <property type="term" value="F:metalloendopeptidase activity"/>
    <property type="evidence" value="ECO:0007669"/>
    <property type="project" value="TreeGrafter"/>
</dbReference>
<evidence type="ECO:0000256" key="1">
    <source>
        <dbReference type="ARBA" id="ARBA00022729"/>
    </source>
</evidence>
<dbReference type="InterPro" id="IPR016047">
    <property type="entry name" value="M23ase_b-sheet_dom"/>
</dbReference>
<comment type="caution">
    <text evidence="3">The sequence shown here is derived from an EMBL/GenBank/DDBJ whole genome shotgun (WGS) entry which is preliminary data.</text>
</comment>
<keyword evidence="1" id="KW-0732">Signal</keyword>
<dbReference type="Pfam" id="PF01551">
    <property type="entry name" value="Peptidase_M23"/>
    <property type="match status" value="1"/>
</dbReference>
<dbReference type="Gene3D" id="3.10.350.10">
    <property type="entry name" value="LysM domain"/>
    <property type="match status" value="2"/>
</dbReference>
<accession>A0A1G1YFZ4</accession>
<dbReference type="AlphaFoldDB" id="A0A1G1YFZ4"/>
<dbReference type="PANTHER" id="PTHR21666">
    <property type="entry name" value="PEPTIDASE-RELATED"/>
    <property type="match status" value="1"/>
</dbReference>
<dbReference type="Proteomes" id="UP000177376">
    <property type="component" value="Unassembled WGS sequence"/>
</dbReference>
<dbReference type="PROSITE" id="PS51782">
    <property type="entry name" value="LYSM"/>
    <property type="match status" value="2"/>
</dbReference>
<evidence type="ECO:0000313" key="4">
    <source>
        <dbReference type="Proteomes" id="UP000177376"/>
    </source>
</evidence>
<sequence>MATSNLLAYERHEDYGQNALIYKIISPTDIEIIEDTTISLEESKIYSYLEESSQLESGIFSEAQKREEEISREQYSSEAIITEDSLALVKPDLVSTEAAKITRTSLKKYEVKEGDSVGKIATNFNLSVDTILWANNLSVTSYLKLGQTLIIPPTTGILHTIKKGDTLKSIAQKYGATDATIKEFNKIDNDSLLVIGETLMVPGGRIIYTAKPRVYTAPGSATTYTAPVAVSGKMLWPIGCRHITQYFRGWRHTGVDIACAYSSPIYAAADGVVSRIQYLNYGYGYNVIIDHGNGKKTLYAHNSRIEVVVGQVVSQGEIIAREGSTGRSTGPHLHFEVIINGSKVNALNYIR</sequence>
<dbReference type="Gene3D" id="2.70.70.10">
    <property type="entry name" value="Glucose Permease (Domain IIA)"/>
    <property type="match status" value="1"/>
</dbReference>
<gene>
    <name evidence="3" type="ORF">A3A02_01540</name>
</gene>
<dbReference type="CDD" id="cd00118">
    <property type="entry name" value="LysM"/>
    <property type="match status" value="2"/>
</dbReference>